<name>A0AAD0XQ72_9LEPT</name>
<sequence>MLKVLMIVSFSVAALITGCSSKKEKDDSSFFLLSLLFQQDRAENYDRDVEIVTHAAPPTIPNSSYSFDLSYTDQDLEYYKSLLRAQIAKYPRGYWIKGRAEKIFLVKYILSPSGGAKGLSNAMNQNSIILSVGESLPGCNCDDQLISAIHHELTHNVDFARLGYNYYTQPDWSLLNPSGFQYGSLSPNDYPQWTELVHPISGFLSYYSSTNALEDRAVIASALFGDSMLYANLLNWCSTDFYLSRKAHQLASDLNRFWPFEGPDTFWKTRLSGVLNSCN</sequence>
<organism evidence="1 2">
    <name type="scientific">Leptospira kmetyi</name>
    <dbReference type="NCBI Taxonomy" id="408139"/>
    <lineage>
        <taxon>Bacteria</taxon>
        <taxon>Pseudomonadati</taxon>
        <taxon>Spirochaetota</taxon>
        <taxon>Spirochaetia</taxon>
        <taxon>Leptospirales</taxon>
        <taxon>Leptospiraceae</taxon>
        <taxon>Leptospira</taxon>
    </lineage>
</organism>
<evidence type="ECO:0000313" key="2">
    <source>
        <dbReference type="Proteomes" id="UP000276407"/>
    </source>
</evidence>
<dbReference type="PROSITE" id="PS51257">
    <property type="entry name" value="PROKAR_LIPOPROTEIN"/>
    <property type="match status" value="1"/>
</dbReference>
<dbReference type="NCBIfam" id="NF047804">
    <property type="entry name" value="LIC13305_lipo"/>
    <property type="match status" value="1"/>
</dbReference>
<reference evidence="1 2" key="1">
    <citation type="submission" date="2018-11" db="EMBL/GenBank/DDBJ databases">
        <title>Complete genome sequence of Leptospira kmetyi isolate LS 001/16 from soil sample associated with a leptospirosis patient in Kelantan.</title>
        <authorList>
            <person name="Muhammad Yusoff F."/>
            <person name="Muhammad Yusoff S."/>
            <person name="Ahmad M.N."/>
            <person name="Yusof N.Y."/>
            <person name="Aziah I."/>
        </authorList>
    </citation>
    <scope>NUCLEOTIDE SEQUENCE [LARGE SCALE GENOMIC DNA]</scope>
    <source>
        <strain evidence="1 2">LS 001/16</strain>
    </source>
</reference>
<dbReference type="EMBL" id="CP033614">
    <property type="protein sequence ID" value="AYV56530.1"/>
    <property type="molecule type" value="Genomic_DNA"/>
</dbReference>
<proteinExistence type="predicted"/>
<evidence type="ECO:0008006" key="3">
    <source>
        <dbReference type="Google" id="ProtNLM"/>
    </source>
</evidence>
<accession>A0AAD0XQ72</accession>
<evidence type="ECO:0000313" key="1">
    <source>
        <dbReference type="EMBL" id="AYV56530.1"/>
    </source>
</evidence>
<dbReference type="AlphaFoldDB" id="A0AAD0XQ72"/>
<gene>
    <name evidence="1" type="ORF">EFP84_14145</name>
</gene>
<dbReference type="Proteomes" id="UP000276407">
    <property type="component" value="Chromosome 1"/>
</dbReference>
<dbReference type="KEGG" id="lkm:EFP84_14145"/>
<protein>
    <recommendedName>
        <fullName evidence="3">Lipoprotein</fullName>
    </recommendedName>
</protein>